<dbReference type="InterPro" id="IPR036884">
    <property type="entry name" value="2Fe-2S-bd_dom_sf"/>
</dbReference>
<dbReference type="Proteomes" id="UP001500928">
    <property type="component" value="Unassembled WGS sequence"/>
</dbReference>
<keyword evidence="1" id="KW-0001">2Fe-2S</keyword>
<evidence type="ECO:0000256" key="5">
    <source>
        <dbReference type="ARBA" id="ARBA00023014"/>
    </source>
</evidence>
<feature type="domain" description="2Fe-2S ferredoxin-type" evidence="6">
    <location>
        <begin position="1"/>
        <end position="77"/>
    </location>
</feature>
<accession>A0ABP9ALK3</accession>
<evidence type="ECO:0000256" key="1">
    <source>
        <dbReference type="ARBA" id="ARBA00022714"/>
    </source>
</evidence>
<dbReference type="SUPFAM" id="SSF47741">
    <property type="entry name" value="CO dehydrogenase ISP C-domain like"/>
    <property type="match status" value="1"/>
</dbReference>
<keyword evidence="5" id="KW-0411">Iron-sulfur</keyword>
<evidence type="ECO:0000256" key="2">
    <source>
        <dbReference type="ARBA" id="ARBA00022723"/>
    </source>
</evidence>
<evidence type="ECO:0000256" key="4">
    <source>
        <dbReference type="ARBA" id="ARBA00023004"/>
    </source>
</evidence>
<keyword evidence="4" id="KW-0408">Iron</keyword>
<keyword evidence="3" id="KW-0560">Oxidoreductase</keyword>
<comment type="caution">
    <text evidence="7">The sequence shown here is derived from an EMBL/GenBank/DDBJ whole genome shotgun (WGS) entry which is preliminary data.</text>
</comment>
<dbReference type="InterPro" id="IPR051452">
    <property type="entry name" value="Diverse_Oxidoreductases"/>
</dbReference>
<dbReference type="RefSeq" id="WP_345412615.1">
    <property type="nucleotide sequence ID" value="NZ_BAABHO010000009.1"/>
</dbReference>
<dbReference type="Gene3D" id="3.10.20.30">
    <property type="match status" value="1"/>
</dbReference>
<protein>
    <submittedName>
        <fullName evidence="7">(2Fe-2S)-binding protein</fullName>
    </submittedName>
</protein>
<name>A0ABP9ALK3_9PSEU</name>
<dbReference type="PANTHER" id="PTHR44379:SF5">
    <property type="entry name" value="OXIDOREDUCTASE WITH IRON-SULFUR SUBUNIT"/>
    <property type="match status" value="1"/>
</dbReference>
<proteinExistence type="predicted"/>
<dbReference type="Pfam" id="PF01799">
    <property type="entry name" value="Fer2_2"/>
    <property type="match status" value="1"/>
</dbReference>
<dbReference type="InterPro" id="IPR012675">
    <property type="entry name" value="Beta-grasp_dom_sf"/>
</dbReference>
<evidence type="ECO:0000313" key="7">
    <source>
        <dbReference type="EMBL" id="GAA4782880.1"/>
    </source>
</evidence>
<dbReference type="PROSITE" id="PS51085">
    <property type="entry name" value="2FE2S_FER_2"/>
    <property type="match status" value="1"/>
</dbReference>
<gene>
    <name evidence="7" type="ORF">GCM10023200_15400</name>
</gene>
<sequence length="159" mass="16443">MKTTLTVNGERHRVDVEPRRTLADALREDLGLTGTHLGCEHGVCGACTVLVDGLPARACLMLAVQADGAEVATVEGLAAADGTLHPLQESFSRCHGLQCGACTPGMLMTAAHLLATDPEPDRATIRAEMAGNICRCTGYVGIVDAVADAAGKVRRPGPA</sequence>
<dbReference type="CDD" id="cd00207">
    <property type="entry name" value="fer2"/>
    <property type="match status" value="1"/>
</dbReference>
<dbReference type="InterPro" id="IPR036010">
    <property type="entry name" value="2Fe-2S_ferredoxin-like_sf"/>
</dbReference>
<dbReference type="InterPro" id="IPR006058">
    <property type="entry name" value="2Fe2S_fd_BS"/>
</dbReference>
<dbReference type="SUPFAM" id="SSF54292">
    <property type="entry name" value="2Fe-2S ferredoxin-like"/>
    <property type="match status" value="1"/>
</dbReference>
<keyword evidence="8" id="KW-1185">Reference proteome</keyword>
<organism evidence="7 8">
    <name type="scientific">Actinomycetospora chlora</name>
    <dbReference type="NCBI Taxonomy" id="663608"/>
    <lineage>
        <taxon>Bacteria</taxon>
        <taxon>Bacillati</taxon>
        <taxon>Actinomycetota</taxon>
        <taxon>Actinomycetes</taxon>
        <taxon>Pseudonocardiales</taxon>
        <taxon>Pseudonocardiaceae</taxon>
        <taxon>Actinomycetospora</taxon>
    </lineage>
</organism>
<dbReference type="PROSITE" id="PS00197">
    <property type="entry name" value="2FE2S_FER_1"/>
    <property type="match status" value="1"/>
</dbReference>
<dbReference type="InterPro" id="IPR002888">
    <property type="entry name" value="2Fe-2S-bd"/>
</dbReference>
<evidence type="ECO:0000313" key="8">
    <source>
        <dbReference type="Proteomes" id="UP001500928"/>
    </source>
</evidence>
<dbReference type="Gene3D" id="1.10.150.120">
    <property type="entry name" value="[2Fe-2S]-binding domain"/>
    <property type="match status" value="1"/>
</dbReference>
<dbReference type="EMBL" id="BAABHO010000009">
    <property type="protein sequence ID" value="GAA4782880.1"/>
    <property type="molecule type" value="Genomic_DNA"/>
</dbReference>
<dbReference type="PANTHER" id="PTHR44379">
    <property type="entry name" value="OXIDOREDUCTASE WITH IRON-SULFUR SUBUNIT"/>
    <property type="match status" value="1"/>
</dbReference>
<keyword evidence="2" id="KW-0479">Metal-binding</keyword>
<dbReference type="InterPro" id="IPR001041">
    <property type="entry name" value="2Fe-2S_ferredoxin-type"/>
</dbReference>
<dbReference type="Pfam" id="PF00111">
    <property type="entry name" value="Fer2"/>
    <property type="match status" value="1"/>
</dbReference>
<evidence type="ECO:0000259" key="6">
    <source>
        <dbReference type="PROSITE" id="PS51085"/>
    </source>
</evidence>
<evidence type="ECO:0000256" key="3">
    <source>
        <dbReference type="ARBA" id="ARBA00023002"/>
    </source>
</evidence>
<reference evidence="8" key="1">
    <citation type="journal article" date="2019" name="Int. J. Syst. Evol. Microbiol.">
        <title>The Global Catalogue of Microorganisms (GCM) 10K type strain sequencing project: providing services to taxonomists for standard genome sequencing and annotation.</title>
        <authorList>
            <consortium name="The Broad Institute Genomics Platform"/>
            <consortium name="The Broad Institute Genome Sequencing Center for Infectious Disease"/>
            <person name="Wu L."/>
            <person name="Ma J."/>
        </authorList>
    </citation>
    <scope>NUCLEOTIDE SEQUENCE [LARGE SCALE GENOMIC DNA]</scope>
    <source>
        <strain evidence="8">JCM 17979</strain>
    </source>
</reference>